<dbReference type="PANTHER" id="PTHR37938:SF1">
    <property type="entry name" value="BLL0215 PROTEIN"/>
    <property type="match status" value="1"/>
</dbReference>
<keyword evidence="1" id="KW-1133">Transmembrane helix</keyword>
<dbReference type="Pfam" id="PF03703">
    <property type="entry name" value="bPH_2"/>
    <property type="match status" value="1"/>
</dbReference>
<comment type="caution">
    <text evidence="3">The sequence shown here is derived from an EMBL/GenBank/DDBJ whole genome shotgun (WGS) entry which is preliminary data.</text>
</comment>
<feature type="domain" description="YdbS-like PH" evidence="2">
    <location>
        <begin position="84"/>
        <end position="161"/>
    </location>
</feature>
<proteinExistence type="predicted"/>
<evidence type="ECO:0000259" key="2">
    <source>
        <dbReference type="Pfam" id="PF03703"/>
    </source>
</evidence>
<organism evidence="3 4">
    <name type="scientific">Candidatus Berkelbacteria bacterium Licking1014_85</name>
    <dbReference type="NCBI Taxonomy" id="2017148"/>
    <lineage>
        <taxon>Bacteria</taxon>
        <taxon>Candidatus Berkelbacteria</taxon>
    </lineage>
</organism>
<dbReference type="Proteomes" id="UP000315589">
    <property type="component" value="Unassembled WGS sequence"/>
</dbReference>
<evidence type="ECO:0000313" key="4">
    <source>
        <dbReference type="Proteomes" id="UP000315589"/>
    </source>
</evidence>
<accession>A0A554LH10</accession>
<gene>
    <name evidence="3" type="ORF">CEN91_549</name>
</gene>
<name>A0A554LH10_9BACT</name>
<sequence length="186" mass="21288">MESNNNEYKNFSFDGQKPDENIFLIVRQHPLTFYKEAALLIASIVILTLVVFFQSGFGGIFSYVFFIALIANGYVWLKQIYCWTKSIYIITSTRIISFDQRGFFYRAMTEATLDKIQNISHIIKGAVRTIFNFGTVIIQTAGQNAKDVTLEDIPHPLKIQQEIMDIASEYGGAPIKVELDRDKIIR</sequence>
<dbReference type="PANTHER" id="PTHR37938">
    <property type="entry name" value="BLL0215 PROTEIN"/>
    <property type="match status" value="1"/>
</dbReference>
<evidence type="ECO:0000313" key="3">
    <source>
        <dbReference type="EMBL" id="TSC92164.1"/>
    </source>
</evidence>
<dbReference type="InterPro" id="IPR005182">
    <property type="entry name" value="YdbS-like_PH"/>
</dbReference>
<protein>
    <recommendedName>
        <fullName evidence="2">YdbS-like PH domain-containing protein</fullName>
    </recommendedName>
</protein>
<feature type="transmembrane region" description="Helical" evidence="1">
    <location>
        <begin position="37"/>
        <end position="54"/>
    </location>
</feature>
<reference evidence="3 4" key="1">
    <citation type="submission" date="2017-07" db="EMBL/GenBank/DDBJ databases">
        <title>Mechanisms for carbon and nitrogen cycling indicate functional differentiation within the Candidate Phyla Radiation.</title>
        <authorList>
            <person name="Danczak R.E."/>
            <person name="Johnston M.D."/>
            <person name="Kenah C."/>
            <person name="Slattery M."/>
            <person name="Wrighton K.C."/>
            <person name="Wilkins M.J."/>
        </authorList>
    </citation>
    <scope>NUCLEOTIDE SEQUENCE [LARGE SCALE GENOMIC DNA]</scope>
    <source>
        <strain evidence="3">Licking1014_85</strain>
    </source>
</reference>
<keyword evidence="1" id="KW-0472">Membrane</keyword>
<dbReference type="AlphaFoldDB" id="A0A554LH10"/>
<evidence type="ECO:0000256" key="1">
    <source>
        <dbReference type="SAM" id="Phobius"/>
    </source>
</evidence>
<keyword evidence="1" id="KW-0812">Transmembrane</keyword>
<dbReference type="EMBL" id="VMGI01000085">
    <property type="protein sequence ID" value="TSC92164.1"/>
    <property type="molecule type" value="Genomic_DNA"/>
</dbReference>
<feature type="transmembrane region" description="Helical" evidence="1">
    <location>
        <begin position="60"/>
        <end position="77"/>
    </location>
</feature>